<evidence type="ECO:0000313" key="2">
    <source>
        <dbReference type="Proteomes" id="UP000719412"/>
    </source>
</evidence>
<dbReference type="Proteomes" id="UP000719412">
    <property type="component" value="Unassembled WGS sequence"/>
</dbReference>
<dbReference type="EMBL" id="JABDTM020027944">
    <property type="protein sequence ID" value="KAH0809740.1"/>
    <property type="molecule type" value="Genomic_DNA"/>
</dbReference>
<name>A0A8J6H0Y5_TENMO</name>
<protein>
    <submittedName>
        <fullName evidence="1">Uncharacterized protein</fullName>
    </submittedName>
</protein>
<accession>A0A8J6H0Y5</accession>
<evidence type="ECO:0000313" key="1">
    <source>
        <dbReference type="EMBL" id="KAH0809740.1"/>
    </source>
</evidence>
<proteinExistence type="predicted"/>
<gene>
    <name evidence="1" type="ORF">GEV33_013052</name>
</gene>
<dbReference type="AlphaFoldDB" id="A0A8J6H0Y5"/>
<keyword evidence="2" id="KW-1185">Reference proteome</keyword>
<comment type="caution">
    <text evidence="1">The sequence shown here is derived from an EMBL/GenBank/DDBJ whole genome shotgun (WGS) entry which is preliminary data.</text>
</comment>
<reference evidence="1" key="2">
    <citation type="submission" date="2021-08" db="EMBL/GenBank/DDBJ databases">
        <authorList>
            <person name="Eriksson T."/>
        </authorList>
    </citation>
    <scope>NUCLEOTIDE SEQUENCE</scope>
    <source>
        <strain evidence="1">Stoneville</strain>
        <tissue evidence="1">Whole head</tissue>
    </source>
</reference>
<sequence>MKNRLVRGDDVLEGLRKTAQLISSVGATSWIESCNSDRDRRKDLLIPSVRIIFQSGVTFTMFPFEEIERPDFTKGLFSPNYSPVILSKLALLQNATDCERAPRLILASGVERTEMENFLTKNVECKKGKWEIS</sequence>
<organism evidence="1 2">
    <name type="scientific">Tenebrio molitor</name>
    <name type="common">Yellow mealworm beetle</name>
    <dbReference type="NCBI Taxonomy" id="7067"/>
    <lineage>
        <taxon>Eukaryota</taxon>
        <taxon>Metazoa</taxon>
        <taxon>Ecdysozoa</taxon>
        <taxon>Arthropoda</taxon>
        <taxon>Hexapoda</taxon>
        <taxon>Insecta</taxon>
        <taxon>Pterygota</taxon>
        <taxon>Neoptera</taxon>
        <taxon>Endopterygota</taxon>
        <taxon>Coleoptera</taxon>
        <taxon>Polyphaga</taxon>
        <taxon>Cucujiformia</taxon>
        <taxon>Tenebrionidae</taxon>
        <taxon>Tenebrio</taxon>
    </lineage>
</organism>
<reference evidence="1" key="1">
    <citation type="journal article" date="2020" name="J Insects Food Feed">
        <title>The yellow mealworm (Tenebrio molitor) genome: a resource for the emerging insects as food and feed industry.</title>
        <authorList>
            <person name="Eriksson T."/>
            <person name="Andere A."/>
            <person name="Kelstrup H."/>
            <person name="Emery V."/>
            <person name="Picard C."/>
        </authorList>
    </citation>
    <scope>NUCLEOTIDE SEQUENCE</scope>
    <source>
        <strain evidence="1">Stoneville</strain>
        <tissue evidence="1">Whole head</tissue>
    </source>
</reference>